<sequence length="623" mass="68343">MHGYPTLILKPPASSKVMKVPYSLIEAVFEAISALLPLYPTTLRQISAKIKAEARPYLAPTGYEAATVPTSLQGSSRRLVVRLHMTATRSGDAAEWAKHIDMLVKEFHMTADQLFRPVHEHWESTSGYRRGPANFDAEPRGGGDQPENLPPWTGTQAGSERMIGLFHFIGDSLCCHTKTAVTIPISSIVDAIARISSVMPPFPEGEKMGSSQTNPAVGREEKDDFWAVFPDIQLAALRLYLVIIQRLGRNFLPVTQEALDQMLRVFETSYRLPEIRTIAFMVIKELIGLCGPTMEKLAVEGLSLVIKSCCRDLLGAAGHLKRPKQQTLAQNGSKPKTVTQNADAFLSAKPDEETILVSLSKKHLAAAEALLATFFSSLPQQHLTSSLRIRMLRTAILCQIKDAQVASVLHPSRDGSGRMPQVILPYLARQFPHDRDVELLRFNFRPLATGSLNNVMGVEDDMLVDEEPKTVAAANGSSFGRSFSDSLYNPLAPSNPPDAPEAVERVKSPSPVAPPFSKIKENPFLPTQTQTQIQTIISEGQEVIVPPQSGNSLKRKNEEEDVMVTKRVDIENTKTVEAVPTVTSAPSQLGPVNTGQEDEDDSDDESVHLNMVLDSSSDEKDGE</sequence>
<accession>A0ABY0H4T4</accession>
<dbReference type="InterPro" id="IPR016024">
    <property type="entry name" value="ARM-type_fold"/>
</dbReference>
<proteinExistence type="predicted"/>
<evidence type="ECO:0000313" key="2">
    <source>
        <dbReference type="EMBL" id="RYO84811.1"/>
    </source>
</evidence>
<dbReference type="Proteomes" id="UP000294003">
    <property type="component" value="Unassembled WGS sequence"/>
</dbReference>
<name>A0ABY0H4T4_9PEZI</name>
<feature type="compositionally biased region" description="Polar residues" evidence="1">
    <location>
        <begin position="581"/>
        <end position="595"/>
    </location>
</feature>
<comment type="caution">
    <text evidence="2">The sequence shown here is derived from an EMBL/GenBank/DDBJ whole genome shotgun (WGS) entry which is preliminary data.</text>
</comment>
<feature type="region of interest" description="Disordered" evidence="1">
    <location>
        <begin position="488"/>
        <end position="525"/>
    </location>
</feature>
<dbReference type="SUPFAM" id="SSF48371">
    <property type="entry name" value="ARM repeat"/>
    <property type="match status" value="1"/>
</dbReference>
<reference evidence="2 3" key="1">
    <citation type="submission" date="2018-06" db="EMBL/GenBank/DDBJ databases">
        <title>Complete Genomes of Monosporascus.</title>
        <authorList>
            <person name="Robinson A.J."/>
            <person name="Natvig D.O."/>
        </authorList>
    </citation>
    <scope>NUCLEOTIDE SEQUENCE [LARGE SCALE GENOMIC DNA]</scope>
    <source>
        <strain evidence="2 3">CBS 609.92</strain>
    </source>
</reference>
<protein>
    <recommendedName>
        <fullName evidence="4">Pre-rRNA-processing protein RIX1</fullName>
    </recommendedName>
</protein>
<evidence type="ECO:0000313" key="3">
    <source>
        <dbReference type="Proteomes" id="UP000294003"/>
    </source>
</evidence>
<feature type="region of interest" description="Disordered" evidence="1">
    <location>
        <begin position="579"/>
        <end position="623"/>
    </location>
</feature>
<evidence type="ECO:0000256" key="1">
    <source>
        <dbReference type="SAM" id="MobiDB-lite"/>
    </source>
</evidence>
<dbReference type="EMBL" id="QJNS01000153">
    <property type="protein sequence ID" value="RYO84811.1"/>
    <property type="molecule type" value="Genomic_DNA"/>
</dbReference>
<gene>
    <name evidence="2" type="ORF">DL762_005472</name>
</gene>
<organism evidence="2 3">
    <name type="scientific">Monosporascus cannonballus</name>
    <dbReference type="NCBI Taxonomy" id="155416"/>
    <lineage>
        <taxon>Eukaryota</taxon>
        <taxon>Fungi</taxon>
        <taxon>Dikarya</taxon>
        <taxon>Ascomycota</taxon>
        <taxon>Pezizomycotina</taxon>
        <taxon>Sordariomycetes</taxon>
        <taxon>Xylariomycetidae</taxon>
        <taxon>Xylariales</taxon>
        <taxon>Xylariales incertae sedis</taxon>
        <taxon>Monosporascus</taxon>
    </lineage>
</organism>
<evidence type="ECO:0008006" key="4">
    <source>
        <dbReference type="Google" id="ProtNLM"/>
    </source>
</evidence>
<keyword evidence="3" id="KW-1185">Reference proteome</keyword>
<dbReference type="PANTHER" id="PTHR34105">
    <property type="entry name" value="PROLINE-, GLUTAMIC ACID- AND LEUCINE-RICH PROTEIN 1"/>
    <property type="match status" value="1"/>
</dbReference>
<feature type="region of interest" description="Disordered" evidence="1">
    <location>
        <begin position="125"/>
        <end position="154"/>
    </location>
</feature>
<dbReference type="PANTHER" id="PTHR34105:SF1">
    <property type="entry name" value="PROLINE-, GLUTAMIC ACID- AND LEUCINE-RICH PROTEIN 1"/>
    <property type="match status" value="1"/>
</dbReference>